<comment type="catalytic activity">
    <reaction evidence="1">
        <text>[E2 ubiquitin-conjugating enzyme]-S-ubiquitinyl-L-cysteine + [acceptor protein]-L-lysine = [E2 ubiquitin-conjugating enzyme]-L-cysteine + [acceptor protein]-N(6)-ubiquitinyl-L-lysine.</text>
        <dbReference type="EC" id="2.3.2.31"/>
    </reaction>
</comment>
<dbReference type="Pfam" id="PF05773">
    <property type="entry name" value="RWD"/>
    <property type="match status" value="1"/>
</dbReference>
<dbReference type="GO" id="GO:0005737">
    <property type="term" value="C:cytoplasm"/>
    <property type="evidence" value="ECO:0007669"/>
    <property type="project" value="UniProtKB-SubCell"/>
</dbReference>
<dbReference type="SUPFAM" id="SSF57850">
    <property type="entry name" value="RING/U-box"/>
    <property type="match status" value="3"/>
</dbReference>
<dbReference type="InterPro" id="IPR044066">
    <property type="entry name" value="TRIAD_supradom"/>
</dbReference>
<evidence type="ECO:0000256" key="1">
    <source>
        <dbReference type="ARBA" id="ARBA00001798"/>
    </source>
</evidence>
<evidence type="ECO:0000256" key="3">
    <source>
        <dbReference type="ARBA" id="ARBA00004496"/>
    </source>
</evidence>
<dbReference type="EC" id="2.3.2.31" evidence="5"/>
<dbReference type="PROSITE" id="PS50089">
    <property type="entry name" value="ZF_RING_2"/>
    <property type="match status" value="1"/>
</dbReference>
<dbReference type="GeneID" id="116942826"/>
<keyword evidence="23" id="KW-1185">Reference proteome</keyword>
<dbReference type="PANTHER" id="PTHR11685">
    <property type="entry name" value="RBR FAMILY RING FINGER AND IBR DOMAIN-CONTAINING"/>
    <property type="match status" value="1"/>
</dbReference>
<dbReference type="PROSITE" id="PS50908">
    <property type="entry name" value="RWD"/>
    <property type="match status" value="1"/>
</dbReference>
<dbReference type="Proteomes" id="UP001318040">
    <property type="component" value="Chromosome 16"/>
</dbReference>
<comment type="similarity">
    <text evidence="16">Belongs to the RBR family. RNF14 subfamily.</text>
</comment>
<evidence type="ECO:0000256" key="4">
    <source>
        <dbReference type="ARBA" id="ARBA00004906"/>
    </source>
</evidence>
<name>A0AAJ7T6G2_PETMA</name>
<keyword evidence="12" id="KW-0862">Zinc</keyword>
<dbReference type="SMART" id="SM00591">
    <property type="entry name" value="RWD"/>
    <property type="match status" value="1"/>
</dbReference>
<dbReference type="SUPFAM" id="SSF54495">
    <property type="entry name" value="UBC-like"/>
    <property type="match status" value="1"/>
</dbReference>
<keyword evidence="15" id="KW-0539">Nucleus</keyword>
<evidence type="ECO:0000259" key="21">
    <source>
        <dbReference type="PROSITE" id="PS50908"/>
    </source>
</evidence>
<evidence type="ECO:0000256" key="7">
    <source>
        <dbReference type="ARBA" id="ARBA00022679"/>
    </source>
</evidence>
<dbReference type="FunFam" id="3.30.40.10:FF:000186">
    <property type="entry name" value="RBR-type E3 ubiquitin transferase"/>
    <property type="match status" value="1"/>
</dbReference>
<sequence length="521" mass="58378">MASEDFESQENELLALSSIYGEDVFLRAETVLGGELRIFLDLPAGFTVRGTHIKTGSGGTGPGECVVVQHLPPLVMNFELPSDYPSTSPPQFTISCKWLSREQLSWLCHTMDELWQENRGMEILYTWSQFLKEDTLDFLRIAPPLEVKSIAGGTTRKRDHGKTVRAEAGPEDLVKTAAVDGGRAGLSQPPAAHGEAKRHKRVPGDVRLLDPRAIQTCESWSSLYGELLDYDQAQRQKVFSARVFSCHICLCEKLGSSCVNLSGCEHVYCRDCLSAYFQLQIQEGNVHSLTCPEPKCQTVATPSQVRELVGEELFSRYDRLLLQSSLDLMADVVYCPRTSCQTPVLLEPNKTMGHCPQCKFAFCNVCRHAYHGISACIIKSENLENILKKYNNADAASRAFLEQRYGKHTIKRAIEEVHSKDWLAQNAKACPRCCTNIQKVDGCNKMTCSSCQLYFCWLCLKELSRANPYSHFNEARSPCFNRLFQGGEGDDDFFLEGSDSDEDDGDDINDEENFAQLLRAL</sequence>
<dbReference type="InterPro" id="IPR031127">
    <property type="entry name" value="E3_UB_ligase_RBR"/>
</dbReference>
<feature type="domain" description="RING-type" evidence="22">
    <location>
        <begin position="242"/>
        <end position="483"/>
    </location>
</feature>
<comment type="subcellular location">
    <subcellularLocation>
        <location evidence="3">Cytoplasm</location>
    </subcellularLocation>
    <subcellularLocation>
        <location evidence="2">Nucleus</location>
    </subcellularLocation>
</comment>
<dbReference type="InterPro" id="IPR047548">
    <property type="entry name" value="Rcat_RBR_RNF14"/>
</dbReference>
<feature type="domain" description="RING-type" evidence="20">
    <location>
        <begin position="246"/>
        <end position="295"/>
    </location>
</feature>
<dbReference type="Gene3D" id="1.20.120.1750">
    <property type="match status" value="1"/>
</dbReference>
<keyword evidence="10 19" id="KW-0863">Zinc-finger</keyword>
<dbReference type="InterPro" id="IPR017907">
    <property type="entry name" value="Znf_RING_CS"/>
</dbReference>
<organism evidence="23 24">
    <name type="scientific">Petromyzon marinus</name>
    <name type="common">Sea lamprey</name>
    <dbReference type="NCBI Taxonomy" id="7757"/>
    <lineage>
        <taxon>Eukaryota</taxon>
        <taxon>Metazoa</taxon>
        <taxon>Chordata</taxon>
        <taxon>Craniata</taxon>
        <taxon>Vertebrata</taxon>
        <taxon>Cyclostomata</taxon>
        <taxon>Hyperoartia</taxon>
        <taxon>Petromyzontiformes</taxon>
        <taxon>Petromyzontidae</taxon>
        <taxon>Petromyzon</taxon>
    </lineage>
</organism>
<evidence type="ECO:0000259" key="22">
    <source>
        <dbReference type="PROSITE" id="PS51873"/>
    </source>
</evidence>
<keyword evidence="14" id="KW-0804">Transcription</keyword>
<reference evidence="24" key="1">
    <citation type="submission" date="2025-08" db="UniProtKB">
        <authorList>
            <consortium name="RefSeq"/>
        </authorList>
    </citation>
    <scope>IDENTIFICATION</scope>
    <source>
        <tissue evidence="24">Sperm</tissue>
    </source>
</reference>
<dbReference type="RefSeq" id="XP_032811038.1">
    <property type="nucleotide sequence ID" value="XM_032955147.1"/>
</dbReference>
<dbReference type="CDD" id="cd20341">
    <property type="entry name" value="BRcat_RBR_RNF14"/>
    <property type="match status" value="1"/>
</dbReference>
<dbReference type="Gene3D" id="2.20.25.20">
    <property type="match status" value="1"/>
</dbReference>
<keyword evidence="9" id="KW-0677">Repeat</keyword>
<dbReference type="KEGG" id="pmrn:116942826"/>
<dbReference type="Pfam" id="PF01485">
    <property type="entry name" value="IBR"/>
    <property type="match status" value="1"/>
</dbReference>
<comment type="pathway">
    <text evidence="4">Protein modification; protein ubiquitination.</text>
</comment>
<evidence type="ECO:0000256" key="2">
    <source>
        <dbReference type="ARBA" id="ARBA00004123"/>
    </source>
</evidence>
<evidence type="ECO:0000256" key="14">
    <source>
        <dbReference type="ARBA" id="ARBA00023163"/>
    </source>
</evidence>
<dbReference type="GO" id="GO:0060828">
    <property type="term" value="P:regulation of canonical Wnt signaling pathway"/>
    <property type="evidence" value="ECO:0007669"/>
    <property type="project" value="UniProtKB-ARBA"/>
</dbReference>
<dbReference type="CTD" id="9604"/>
<evidence type="ECO:0000256" key="10">
    <source>
        <dbReference type="ARBA" id="ARBA00022771"/>
    </source>
</evidence>
<dbReference type="CDD" id="cd16628">
    <property type="entry name" value="RING-HC_RBR_RNF14"/>
    <property type="match status" value="1"/>
</dbReference>
<accession>A0AAJ7T6G2</accession>
<dbReference type="Gene3D" id="3.30.40.10">
    <property type="entry name" value="Zinc/RING finger domain, C3HC4 (zinc finger)"/>
    <property type="match status" value="1"/>
</dbReference>
<evidence type="ECO:0000256" key="12">
    <source>
        <dbReference type="ARBA" id="ARBA00022833"/>
    </source>
</evidence>
<dbReference type="CDD" id="cd23820">
    <property type="entry name" value="RWD_RNF14"/>
    <property type="match status" value="1"/>
</dbReference>
<evidence type="ECO:0000256" key="13">
    <source>
        <dbReference type="ARBA" id="ARBA00023015"/>
    </source>
</evidence>
<keyword evidence="7" id="KW-0808">Transferase</keyword>
<dbReference type="InterPro" id="IPR006575">
    <property type="entry name" value="RWD_dom"/>
</dbReference>
<dbReference type="PROSITE" id="PS00518">
    <property type="entry name" value="ZF_RING_1"/>
    <property type="match status" value="1"/>
</dbReference>
<evidence type="ECO:0000256" key="17">
    <source>
        <dbReference type="ARBA" id="ARBA00067098"/>
    </source>
</evidence>
<dbReference type="GO" id="GO:0016567">
    <property type="term" value="P:protein ubiquitination"/>
    <property type="evidence" value="ECO:0007669"/>
    <property type="project" value="InterPro"/>
</dbReference>
<dbReference type="CDD" id="cd20354">
    <property type="entry name" value="Rcat_RBR_RNF14"/>
    <property type="match status" value="1"/>
</dbReference>
<protein>
    <recommendedName>
        <fullName evidence="17">E3 ubiquitin-protein ligase RNF14</fullName>
        <ecNumber evidence="5">2.3.2.31</ecNumber>
    </recommendedName>
    <alternativeName>
        <fullName evidence="18">RING finger protein 14</fullName>
    </alternativeName>
</protein>
<dbReference type="Pfam" id="PF26200">
    <property type="entry name" value="Rcat_RNF216"/>
    <property type="match status" value="1"/>
</dbReference>
<feature type="domain" description="RWD" evidence="21">
    <location>
        <begin position="11"/>
        <end position="138"/>
    </location>
</feature>
<evidence type="ECO:0000256" key="15">
    <source>
        <dbReference type="ARBA" id="ARBA00023242"/>
    </source>
</evidence>
<keyword evidence="11" id="KW-0833">Ubl conjugation pathway</keyword>
<dbReference type="SMART" id="SM00647">
    <property type="entry name" value="IBR"/>
    <property type="match status" value="2"/>
</dbReference>
<dbReference type="InterPro" id="IPR001841">
    <property type="entry name" value="Znf_RING"/>
</dbReference>
<evidence type="ECO:0000256" key="16">
    <source>
        <dbReference type="ARBA" id="ARBA00044508"/>
    </source>
</evidence>
<keyword evidence="8" id="KW-0479">Metal-binding</keyword>
<evidence type="ECO:0000313" key="23">
    <source>
        <dbReference type="Proteomes" id="UP001318040"/>
    </source>
</evidence>
<dbReference type="Gene3D" id="3.10.110.10">
    <property type="entry name" value="Ubiquitin Conjugating Enzyme"/>
    <property type="match status" value="1"/>
</dbReference>
<dbReference type="AlphaFoldDB" id="A0AAJ7T6G2"/>
<evidence type="ECO:0000256" key="8">
    <source>
        <dbReference type="ARBA" id="ARBA00022723"/>
    </source>
</evidence>
<evidence type="ECO:0000256" key="9">
    <source>
        <dbReference type="ARBA" id="ARBA00022737"/>
    </source>
</evidence>
<evidence type="ECO:0000256" key="18">
    <source>
        <dbReference type="ARBA" id="ARBA00075528"/>
    </source>
</evidence>
<dbReference type="GO" id="GO:0008270">
    <property type="term" value="F:zinc ion binding"/>
    <property type="evidence" value="ECO:0007669"/>
    <property type="project" value="UniProtKB-KW"/>
</dbReference>
<dbReference type="InterPro" id="IPR013083">
    <property type="entry name" value="Znf_RING/FYVE/PHD"/>
</dbReference>
<keyword evidence="6" id="KW-0963">Cytoplasm</keyword>
<evidence type="ECO:0000256" key="6">
    <source>
        <dbReference type="ARBA" id="ARBA00022490"/>
    </source>
</evidence>
<evidence type="ECO:0000256" key="11">
    <source>
        <dbReference type="ARBA" id="ARBA00022786"/>
    </source>
</evidence>
<evidence type="ECO:0000313" key="24">
    <source>
        <dbReference type="RefSeq" id="XP_032811038.1"/>
    </source>
</evidence>
<dbReference type="GO" id="GO:0005634">
    <property type="term" value="C:nucleus"/>
    <property type="evidence" value="ECO:0007669"/>
    <property type="project" value="UniProtKB-SubCell"/>
</dbReference>
<dbReference type="GO" id="GO:0061630">
    <property type="term" value="F:ubiquitin protein ligase activity"/>
    <property type="evidence" value="ECO:0007669"/>
    <property type="project" value="UniProtKB-EC"/>
</dbReference>
<evidence type="ECO:0000256" key="5">
    <source>
        <dbReference type="ARBA" id="ARBA00012251"/>
    </source>
</evidence>
<dbReference type="FunFam" id="3.10.110.10:FF:000049">
    <property type="entry name" value="RBR-type E3 ubiquitin transferase"/>
    <property type="match status" value="1"/>
</dbReference>
<dbReference type="InterPro" id="IPR002867">
    <property type="entry name" value="IBR_dom"/>
</dbReference>
<evidence type="ECO:0000256" key="19">
    <source>
        <dbReference type="PROSITE-ProRule" id="PRU00175"/>
    </source>
</evidence>
<dbReference type="PROSITE" id="PS51873">
    <property type="entry name" value="TRIAD"/>
    <property type="match status" value="1"/>
</dbReference>
<keyword evidence="13" id="KW-0805">Transcription regulation</keyword>
<dbReference type="InterPro" id="IPR016135">
    <property type="entry name" value="UBQ-conjugating_enzyme/RWD"/>
</dbReference>
<evidence type="ECO:0000259" key="20">
    <source>
        <dbReference type="PROSITE" id="PS50089"/>
    </source>
</evidence>
<proteinExistence type="inferred from homology"/>
<gene>
    <name evidence="24" type="primary">RNF14</name>
</gene>
<dbReference type="InterPro" id="IPR031128">
    <property type="entry name" value="RNF14_RING-HC_Zfn"/>
</dbReference>